<sequence length="170" mass="19969">MMDDRTILTIVRQILSFTDGKFEVEQKSHGADSWETDIRWHPRFCVLRPDEQSFVCFKTEHAGNKVGRHLQNIRLDDGARPFYRDVEYFDKFRRHLGGKDHRIDMIYETMSEHYCDFDENSIYGTNSLYTPAKTRKKVQFDAYSLHESLYASLSNLFDKGGFHGLTSTIL</sequence>
<evidence type="ECO:0000313" key="1">
    <source>
        <dbReference type="Proteomes" id="UP000887565"/>
    </source>
</evidence>
<keyword evidence="1" id="KW-1185">Reference proteome</keyword>
<organism evidence="1 2">
    <name type="scientific">Romanomermis culicivorax</name>
    <name type="common">Nematode worm</name>
    <dbReference type="NCBI Taxonomy" id="13658"/>
    <lineage>
        <taxon>Eukaryota</taxon>
        <taxon>Metazoa</taxon>
        <taxon>Ecdysozoa</taxon>
        <taxon>Nematoda</taxon>
        <taxon>Enoplea</taxon>
        <taxon>Dorylaimia</taxon>
        <taxon>Mermithida</taxon>
        <taxon>Mermithoidea</taxon>
        <taxon>Mermithidae</taxon>
        <taxon>Romanomermis</taxon>
    </lineage>
</organism>
<accession>A0A915KH55</accession>
<protein>
    <submittedName>
        <fullName evidence="2">Uncharacterized protein</fullName>
    </submittedName>
</protein>
<dbReference type="AlphaFoldDB" id="A0A915KH55"/>
<proteinExistence type="predicted"/>
<evidence type="ECO:0000313" key="2">
    <source>
        <dbReference type="WBParaSite" id="nRc.2.0.1.t38062-RA"/>
    </source>
</evidence>
<reference evidence="2" key="1">
    <citation type="submission" date="2022-11" db="UniProtKB">
        <authorList>
            <consortium name="WormBaseParasite"/>
        </authorList>
    </citation>
    <scope>IDENTIFICATION</scope>
</reference>
<dbReference type="Proteomes" id="UP000887565">
    <property type="component" value="Unplaced"/>
</dbReference>
<name>A0A915KH55_ROMCU</name>
<dbReference type="WBParaSite" id="nRc.2.0.1.t38062-RA">
    <property type="protein sequence ID" value="nRc.2.0.1.t38062-RA"/>
    <property type="gene ID" value="nRc.2.0.1.g38062"/>
</dbReference>